<organism evidence="1 2">
    <name type="scientific">Asparagus officinalis</name>
    <name type="common">Garden asparagus</name>
    <dbReference type="NCBI Taxonomy" id="4686"/>
    <lineage>
        <taxon>Eukaryota</taxon>
        <taxon>Viridiplantae</taxon>
        <taxon>Streptophyta</taxon>
        <taxon>Embryophyta</taxon>
        <taxon>Tracheophyta</taxon>
        <taxon>Spermatophyta</taxon>
        <taxon>Magnoliopsida</taxon>
        <taxon>Liliopsida</taxon>
        <taxon>Asparagales</taxon>
        <taxon>Asparagaceae</taxon>
        <taxon>Asparagoideae</taxon>
        <taxon>Asparagus</taxon>
    </lineage>
</organism>
<proteinExistence type="predicted"/>
<protein>
    <submittedName>
        <fullName evidence="1">Uncharacterized protein</fullName>
    </submittedName>
</protein>
<dbReference type="AlphaFoldDB" id="A0A5P1EMG4"/>
<dbReference type="Proteomes" id="UP000243459">
    <property type="component" value="Chromosome 6"/>
</dbReference>
<gene>
    <name evidence="1" type="ORF">A4U43_C06F17410</name>
</gene>
<dbReference type="EMBL" id="CM007386">
    <property type="protein sequence ID" value="ONK67195.1"/>
    <property type="molecule type" value="Genomic_DNA"/>
</dbReference>
<evidence type="ECO:0000313" key="1">
    <source>
        <dbReference type="EMBL" id="ONK67195.1"/>
    </source>
</evidence>
<sequence length="77" mass="8291">MKLEFQEENDDIDDEPRCRGEQAWGVADEADMSEGAAEQRLGVRDDRALTGSTGLCRHQAEVSGVAGVGRSKGGKLQ</sequence>
<keyword evidence="2" id="KW-1185">Reference proteome</keyword>
<reference evidence="2" key="1">
    <citation type="journal article" date="2017" name="Nat. Commun.">
        <title>The asparagus genome sheds light on the origin and evolution of a young Y chromosome.</title>
        <authorList>
            <person name="Harkess A."/>
            <person name="Zhou J."/>
            <person name="Xu C."/>
            <person name="Bowers J.E."/>
            <person name="Van der Hulst R."/>
            <person name="Ayyampalayam S."/>
            <person name="Mercati F."/>
            <person name="Riccardi P."/>
            <person name="McKain M.R."/>
            <person name="Kakrana A."/>
            <person name="Tang H."/>
            <person name="Ray J."/>
            <person name="Groenendijk J."/>
            <person name="Arikit S."/>
            <person name="Mathioni S.M."/>
            <person name="Nakano M."/>
            <person name="Shan H."/>
            <person name="Telgmann-Rauber A."/>
            <person name="Kanno A."/>
            <person name="Yue Z."/>
            <person name="Chen H."/>
            <person name="Li W."/>
            <person name="Chen Y."/>
            <person name="Xu X."/>
            <person name="Zhang Y."/>
            <person name="Luo S."/>
            <person name="Chen H."/>
            <person name="Gao J."/>
            <person name="Mao Z."/>
            <person name="Pires J.C."/>
            <person name="Luo M."/>
            <person name="Kudrna D."/>
            <person name="Wing R.A."/>
            <person name="Meyers B.C."/>
            <person name="Yi K."/>
            <person name="Kong H."/>
            <person name="Lavrijsen P."/>
            <person name="Sunseri F."/>
            <person name="Falavigna A."/>
            <person name="Ye Y."/>
            <person name="Leebens-Mack J.H."/>
            <person name="Chen G."/>
        </authorList>
    </citation>
    <scope>NUCLEOTIDE SEQUENCE [LARGE SCALE GENOMIC DNA]</scope>
    <source>
        <strain evidence="2">cv. DH0086</strain>
    </source>
</reference>
<evidence type="ECO:0000313" key="2">
    <source>
        <dbReference type="Proteomes" id="UP000243459"/>
    </source>
</evidence>
<name>A0A5P1EMG4_ASPOF</name>
<dbReference type="Gramene" id="ONK67195">
    <property type="protein sequence ID" value="ONK67195"/>
    <property type="gene ID" value="A4U43_C06F17410"/>
</dbReference>
<accession>A0A5P1EMG4</accession>